<dbReference type="OrthoDB" id="501320at2"/>
<organism evidence="12 13">
    <name type="scientific">Lachnospira pectinoschiza</name>
    <dbReference type="NCBI Taxonomy" id="28052"/>
    <lineage>
        <taxon>Bacteria</taxon>
        <taxon>Bacillati</taxon>
        <taxon>Bacillota</taxon>
        <taxon>Clostridia</taxon>
        <taxon>Lachnospirales</taxon>
        <taxon>Lachnospiraceae</taxon>
        <taxon>Lachnospira</taxon>
    </lineage>
</organism>
<feature type="domain" description="ABC transporter" evidence="11">
    <location>
        <begin position="271"/>
        <end position="470"/>
    </location>
</feature>
<dbReference type="GO" id="GO:0016887">
    <property type="term" value="F:ATP hydrolysis activity"/>
    <property type="evidence" value="ECO:0007669"/>
    <property type="project" value="InterPro"/>
</dbReference>
<evidence type="ECO:0000259" key="11">
    <source>
        <dbReference type="PROSITE" id="PS50893"/>
    </source>
</evidence>
<dbReference type="InterPro" id="IPR050095">
    <property type="entry name" value="ECF_ABC_transporter_ATP-bd"/>
</dbReference>
<evidence type="ECO:0000256" key="1">
    <source>
        <dbReference type="ARBA" id="ARBA00004202"/>
    </source>
</evidence>
<dbReference type="InterPro" id="IPR027417">
    <property type="entry name" value="P-loop_NTPase"/>
</dbReference>
<evidence type="ECO:0000256" key="9">
    <source>
        <dbReference type="ARBA" id="ARBA00023136"/>
    </source>
</evidence>
<dbReference type="Pfam" id="PF00005">
    <property type="entry name" value="ABC_tran"/>
    <property type="match status" value="2"/>
</dbReference>
<dbReference type="SUPFAM" id="SSF52540">
    <property type="entry name" value="P-loop containing nucleoside triphosphate hydrolases"/>
    <property type="match status" value="2"/>
</dbReference>
<keyword evidence="13" id="KW-1185">Reference proteome</keyword>
<keyword evidence="9" id="KW-0472">Membrane</keyword>
<dbReference type="GO" id="GO:0005524">
    <property type="term" value="F:ATP binding"/>
    <property type="evidence" value="ECO:0007669"/>
    <property type="project" value="UniProtKB-KW"/>
</dbReference>
<evidence type="ECO:0000256" key="3">
    <source>
        <dbReference type="ARBA" id="ARBA00022448"/>
    </source>
</evidence>
<dbReference type="InterPro" id="IPR003439">
    <property type="entry name" value="ABC_transporter-like_ATP-bd"/>
</dbReference>
<dbReference type="CDD" id="cd03226">
    <property type="entry name" value="ABC_cobalt_CbiO_domain2"/>
    <property type="match status" value="1"/>
</dbReference>
<keyword evidence="6" id="KW-0547">Nucleotide-binding</keyword>
<dbReference type="InterPro" id="IPR003593">
    <property type="entry name" value="AAA+_ATPase"/>
</dbReference>
<evidence type="ECO:0000256" key="10">
    <source>
        <dbReference type="ARBA" id="ARBA00025157"/>
    </source>
</evidence>
<dbReference type="EMBL" id="FNHZ01000006">
    <property type="protein sequence ID" value="SDN12441.1"/>
    <property type="molecule type" value="Genomic_DNA"/>
</dbReference>
<evidence type="ECO:0000256" key="6">
    <source>
        <dbReference type="ARBA" id="ARBA00022741"/>
    </source>
</evidence>
<dbReference type="GO" id="GO:0043190">
    <property type="term" value="C:ATP-binding cassette (ABC) transporter complex"/>
    <property type="evidence" value="ECO:0007669"/>
    <property type="project" value="TreeGrafter"/>
</dbReference>
<keyword evidence="7 12" id="KW-0067">ATP-binding</keyword>
<dbReference type="Proteomes" id="UP000187651">
    <property type="component" value="Unassembled WGS sequence"/>
</dbReference>
<dbReference type="InterPro" id="IPR015856">
    <property type="entry name" value="ABC_transpr_CbiO/EcfA_su"/>
</dbReference>
<evidence type="ECO:0000256" key="7">
    <source>
        <dbReference type="ARBA" id="ARBA00022840"/>
    </source>
</evidence>
<sequence>MNIEFKNVSFAYPGKENGALEDVNFQIKQGEFVLLVGESGCGKTTITRILNGLIPSFYGGNLKGNVLLDGKDIREYKSYELSSLVGSVFQNPRTQFFNADTDGEIVFGLENAGIQRDVIKAELDRVTSELHLEQLRNRNIFKLSGGEKQKIAFASVYATNPKIYLMDEPSANLDTQGIGEIKQCLEKIKREGGTVIVAEHRLYYLTSLIDRVIYLENGKIKQEIDGDTFRTMDLNTLNAMGLRTNKYELPCYEYKKCDYKQQETKCINDCLSLKGLSVELNKHKVLNSLNKDFYPNQIYCVVGNNGAGKSTLLRAICGLIKPSQGAISLYGKTVSGKERMQKSFIVMQDVNYQLFADSLLNECLIGAKEDSLALAEKTLDEMNLLQYKDCHPNTLSGGQKQRLAIAVSLMMDKEILLFDEPTSGLDYKNMRLCANILKKLANKGKIIIVVTHDEELISQCCDEIFKLENN</sequence>
<keyword evidence="3" id="KW-0813">Transport</keyword>
<dbReference type="RefSeq" id="WP_074521952.1">
    <property type="nucleotide sequence ID" value="NZ_FNHZ01000006.1"/>
</dbReference>
<dbReference type="Gene3D" id="3.40.50.300">
    <property type="entry name" value="P-loop containing nucleotide triphosphate hydrolases"/>
    <property type="match status" value="2"/>
</dbReference>
<name>A0A1G9YV72_9FIRM</name>
<dbReference type="AlphaFoldDB" id="A0A1G9YV72"/>
<protein>
    <submittedName>
        <fullName evidence="12">Energy-coupling factor transport system ATP-binding protein</fullName>
    </submittedName>
</protein>
<feature type="domain" description="ABC transporter" evidence="11">
    <location>
        <begin position="3"/>
        <end position="242"/>
    </location>
</feature>
<evidence type="ECO:0000256" key="2">
    <source>
        <dbReference type="ARBA" id="ARBA00005417"/>
    </source>
</evidence>
<dbReference type="InterPro" id="IPR017871">
    <property type="entry name" value="ABC_transporter-like_CS"/>
</dbReference>
<proteinExistence type="inferred from homology"/>
<keyword evidence="8" id="KW-1278">Translocase</keyword>
<comment type="subcellular location">
    <subcellularLocation>
        <location evidence="1">Cell membrane</location>
        <topology evidence="1">Peripheral membrane protein</topology>
    </subcellularLocation>
</comment>
<accession>A0A1G9YV72</accession>
<evidence type="ECO:0000256" key="4">
    <source>
        <dbReference type="ARBA" id="ARBA00022475"/>
    </source>
</evidence>
<evidence type="ECO:0000256" key="5">
    <source>
        <dbReference type="ARBA" id="ARBA00022737"/>
    </source>
</evidence>
<keyword evidence="4" id="KW-1003">Cell membrane</keyword>
<dbReference type="PANTHER" id="PTHR43553:SF23">
    <property type="entry name" value="ABC TRANSPORTER ATP-BINDING COMPONENT"/>
    <property type="match status" value="1"/>
</dbReference>
<dbReference type="SMART" id="SM00382">
    <property type="entry name" value="AAA"/>
    <property type="match status" value="2"/>
</dbReference>
<dbReference type="PROSITE" id="PS50893">
    <property type="entry name" value="ABC_TRANSPORTER_2"/>
    <property type="match status" value="2"/>
</dbReference>
<dbReference type="FunFam" id="3.40.50.300:FF:000224">
    <property type="entry name" value="Energy-coupling factor transporter ATP-binding protein EcfA"/>
    <property type="match status" value="1"/>
</dbReference>
<gene>
    <name evidence="12" type="ORF">SAMN05216544_1930</name>
</gene>
<evidence type="ECO:0000256" key="8">
    <source>
        <dbReference type="ARBA" id="ARBA00022967"/>
    </source>
</evidence>
<dbReference type="PROSITE" id="PS00211">
    <property type="entry name" value="ABC_TRANSPORTER_1"/>
    <property type="match status" value="2"/>
</dbReference>
<evidence type="ECO:0000313" key="13">
    <source>
        <dbReference type="Proteomes" id="UP000187651"/>
    </source>
</evidence>
<reference evidence="13" key="1">
    <citation type="submission" date="2016-10" db="EMBL/GenBank/DDBJ databases">
        <authorList>
            <person name="Varghese N."/>
            <person name="Submissions S."/>
        </authorList>
    </citation>
    <scope>NUCLEOTIDE SEQUENCE [LARGE SCALE GENOMIC DNA]</scope>
    <source>
        <strain evidence="13">M83</strain>
    </source>
</reference>
<dbReference type="PANTHER" id="PTHR43553">
    <property type="entry name" value="HEAVY METAL TRANSPORTER"/>
    <property type="match status" value="1"/>
</dbReference>
<comment type="function">
    <text evidence="10">Probably part of an ABC transporter complex. Responsible for energy coupling to the transport system.</text>
</comment>
<evidence type="ECO:0000313" key="12">
    <source>
        <dbReference type="EMBL" id="SDN12441.1"/>
    </source>
</evidence>
<comment type="similarity">
    <text evidence="2">Belongs to the ABC transporter superfamily.</text>
</comment>
<dbReference type="GO" id="GO:0042626">
    <property type="term" value="F:ATPase-coupled transmembrane transporter activity"/>
    <property type="evidence" value="ECO:0007669"/>
    <property type="project" value="TreeGrafter"/>
</dbReference>
<dbReference type="CDD" id="cd03225">
    <property type="entry name" value="ABC_cobalt_CbiO_domain1"/>
    <property type="match status" value="1"/>
</dbReference>
<keyword evidence="5" id="KW-0677">Repeat</keyword>